<dbReference type="PANTHER" id="PTHR43525">
    <property type="entry name" value="PROTEIN MALY"/>
    <property type="match status" value="1"/>
</dbReference>
<dbReference type="InterPro" id="IPR051798">
    <property type="entry name" value="Class-II_PLP-Dep_Aminotrans"/>
</dbReference>
<comment type="cofactor">
    <cofactor evidence="1">
        <name>pyridoxal 5'-phosphate</name>
        <dbReference type="ChEBI" id="CHEBI:597326"/>
    </cofactor>
</comment>
<keyword evidence="4" id="KW-0456">Lyase</keyword>
<dbReference type="InterPro" id="IPR015421">
    <property type="entry name" value="PyrdxlP-dep_Trfase_major"/>
</dbReference>
<dbReference type="EC" id="4.4.1.13" evidence="2"/>
<dbReference type="CDD" id="cd00609">
    <property type="entry name" value="AAT_like"/>
    <property type="match status" value="1"/>
</dbReference>
<dbReference type="GO" id="GO:0047804">
    <property type="term" value="F:cysteine-S-conjugate beta-lyase activity"/>
    <property type="evidence" value="ECO:0007669"/>
    <property type="project" value="UniProtKB-EC"/>
</dbReference>
<dbReference type="Proteomes" id="UP000598775">
    <property type="component" value="Unassembled WGS sequence"/>
</dbReference>
<dbReference type="InterPro" id="IPR015424">
    <property type="entry name" value="PyrdxlP-dep_Trfase"/>
</dbReference>
<keyword evidence="3" id="KW-0663">Pyridoxal phosphate</keyword>
<dbReference type="PANTHER" id="PTHR43525:SF2">
    <property type="entry name" value="CYSTATHIONINE BETA-LYASE-RELATED"/>
    <property type="match status" value="1"/>
</dbReference>
<dbReference type="RefSeq" id="WP_188675528.1">
    <property type="nucleotide sequence ID" value="NZ_BMGP01000002.1"/>
</dbReference>
<organism evidence="8 9">
    <name type="scientific">Subtercola lobariae</name>
    <dbReference type="NCBI Taxonomy" id="1588641"/>
    <lineage>
        <taxon>Bacteria</taxon>
        <taxon>Bacillati</taxon>
        <taxon>Actinomycetota</taxon>
        <taxon>Actinomycetes</taxon>
        <taxon>Micrococcales</taxon>
        <taxon>Microbacteriaceae</taxon>
        <taxon>Subtercola</taxon>
    </lineage>
</organism>
<comment type="similarity">
    <text evidence="5">Belongs to the class-II pyridoxal-phosphate-dependent aminotransferase family. MalY/PatB cystathionine beta-lyase subfamily.</text>
</comment>
<dbReference type="Gene3D" id="3.90.1150.10">
    <property type="entry name" value="Aspartate Aminotransferase, domain 1"/>
    <property type="match status" value="1"/>
</dbReference>
<feature type="domain" description="Aminotransferase class I/classII large" evidence="7">
    <location>
        <begin position="49"/>
        <end position="400"/>
    </location>
</feature>
<evidence type="ECO:0000256" key="1">
    <source>
        <dbReference type="ARBA" id="ARBA00001933"/>
    </source>
</evidence>
<name>A0A917EW82_9MICO</name>
<evidence type="ECO:0000256" key="3">
    <source>
        <dbReference type="ARBA" id="ARBA00022898"/>
    </source>
</evidence>
<sequence length="405" mass="42750">MDLLRADPLSVLRQRTSMKWRAYPDDVLPLFVAEMDYPLAAPVKAAMLDVIERSDVGYISGSGELATAFAAFAEARWGWLIDPANVRTTTDVSVAAVEALRQAIAPGERVVIAPPVYPPFFEYVAEAGGVVVEVPLLDSEAGGASGSLQGNNGAGGSGPATTEERWSLDLEGVERAFAAGATTFLLCNPHNPLGLVHTRETLERVAELAEKYGVIVVSDEIHGPLVHDPANFTPFLSVSPAAREVGIALSSASKGWNLAGAKCAIMVAQSDRMLGLLERMPEEVGMRTSQLGLHGSIAAFTDGVPWLDALLATLSTSSALLGELLEEHLSAVTFRQPQASYLAWLDFSGLGWGPAPSIRALDEAKVALSPGLDFGSQGAGFARLNFACSPEVLTEAVTRLARVAA</sequence>
<evidence type="ECO:0000256" key="4">
    <source>
        <dbReference type="ARBA" id="ARBA00023239"/>
    </source>
</evidence>
<dbReference type="SUPFAM" id="SSF53383">
    <property type="entry name" value="PLP-dependent transferases"/>
    <property type="match status" value="1"/>
</dbReference>
<feature type="region of interest" description="Disordered" evidence="6">
    <location>
        <begin position="143"/>
        <end position="162"/>
    </location>
</feature>
<dbReference type="GO" id="GO:0030170">
    <property type="term" value="F:pyridoxal phosphate binding"/>
    <property type="evidence" value="ECO:0007669"/>
    <property type="project" value="InterPro"/>
</dbReference>
<dbReference type="Gene3D" id="3.40.640.10">
    <property type="entry name" value="Type I PLP-dependent aspartate aminotransferase-like (Major domain)"/>
    <property type="match status" value="1"/>
</dbReference>
<reference evidence="8 9" key="1">
    <citation type="journal article" date="2014" name="Int. J. Syst. Evol. Microbiol.">
        <title>Complete genome sequence of Corynebacterium casei LMG S-19264T (=DSM 44701T), isolated from a smear-ripened cheese.</title>
        <authorList>
            <consortium name="US DOE Joint Genome Institute (JGI-PGF)"/>
            <person name="Walter F."/>
            <person name="Albersmeier A."/>
            <person name="Kalinowski J."/>
            <person name="Ruckert C."/>
        </authorList>
    </citation>
    <scope>NUCLEOTIDE SEQUENCE [LARGE SCALE GENOMIC DNA]</scope>
    <source>
        <strain evidence="8 9">CGMCC 1.12976</strain>
    </source>
</reference>
<dbReference type="InterPro" id="IPR015422">
    <property type="entry name" value="PyrdxlP-dep_Trfase_small"/>
</dbReference>
<dbReference type="EMBL" id="BMGP01000002">
    <property type="protein sequence ID" value="GGF20890.1"/>
    <property type="molecule type" value="Genomic_DNA"/>
</dbReference>
<proteinExistence type="inferred from homology"/>
<dbReference type="AlphaFoldDB" id="A0A917EW82"/>
<gene>
    <name evidence="8" type="ORF">GCM10011399_13150</name>
</gene>
<evidence type="ECO:0000313" key="9">
    <source>
        <dbReference type="Proteomes" id="UP000598775"/>
    </source>
</evidence>
<evidence type="ECO:0000313" key="8">
    <source>
        <dbReference type="EMBL" id="GGF20890.1"/>
    </source>
</evidence>
<dbReference type="InterPro" id="IPR004839">
    <property type="entry name" value="Aminotransferase_I/II_large"/>
</dbReference>
<protein>
    <recommendedName>
        <fullName evidence="2">cysteine-S-conjugate beta-lyase</fullName>
        <ecNumber evidence="2">4.4.1.13</ecNumber>
    </recommendedName>
</protein>
<dbReference type="Pfam" id="PF00155">
    <property type="entry name" value="Aminotran_1_2"/>
    <property type="match status" value="1"/>
</dbReference>
<evidence type="ECO:0000256" key="5">
    <source>
        <dbReference type="ARBA" id="ARBA00037974"/>
    </source>
</evidence>
<comment type="caution">
    <text evidence="8">The sequence shown here is derived from an EMBL/GenBank/DDBJ whole genome shotgun (WGS) entry which is preliminary data.</text>
</comment>
<evidence type="ECO:0000256" key="6">
    <source>
        <dbReference type="SAM" id="MobiDB-lite"/>
    </source>
</evidence>
<accession>A0A917EW82</accession>
<keyword evidence="9" id="KW-1185">Reference proteome</keyword>
<evidence type="ECO:0000259" key="7">
    <source>
        <dbReference type="Pfam" id="PF00155"/>
    </source>
</evidence>
<evidence type="ECO:0000256" key="2">
    <source>
        <dbReference type="ARBA" id="ARBA00012224"/>
    </source>
</evidence>